<feature type="transmembrane region" description="Helical" evidence="1">
    <location>
        <begin position="75"/>
        <end position="93"/>
    </location>
</feature>
<evidence type="ECO:0000256" key="1">
    <source>
        <dbReference type="SAM" id="Phobius"/>
    </source>
</evidence>
<feature type="transmembrane region" description="Helical" evidence="1">
    <location>
        <begin position="12"/>
        <end position="34"/>
    </location>
</feature>
<accession>A0A1I5I1R1</accession>
<keyword evidence="3" id="KW-1185">Reference proteome</keyword>
<keyword evidence="1" id="KW-1133">Transmembrane helix</keyword>
<dbReference type="RefSeq" id="WP_143108262.1">
    <property type="nucleotide sequence ID" value="NZ_FOWE01000011.1"/>
</dbReference>
<dbReference type="AlphaFoldDB" id="A0A1I5I1R1"/>
<dbReference type="Proteomes" id="UP000183642">
    <property type="component" value="Unassembled WGS sequence"/>
</dbReference>
<name>A0A1I5I1R1_9ACTN</name>
<reference evidence="3" key="1">
    <citation type="submission" date="2016-10" db="EMBL/GenBank/DDBJ databases">
        <authorList>
            <person name="Varghese N."/>
            <person name="Submissions S."/>
        </authorList>
    </citation>
    <scope>NUCLEOTIDE SEQUENCE [LARGE SCALE GENOMIC DNA]</scope>
    <source>
        <strain evidence="3">DSM 43161</strain>
    </source>
</reference>
<feature type="transmembrane region" description="Helical" evidence="1">
    <location>
        <begin position="105"/>
        <end position="128"/>
    </location>
</feature>
<gene>
    <name evidence="2" type="ORF">SAMN05660359_04247</name>
</gene>
<keyword evidence="1" id="KW-0472">Membrane</keyword>
<keyword evidence="1" id="KW-0812">Transmembrane</keyword>
<protein>
    <submittedName>
        <fullName evidence="2">Uncharacterized protein</fullName>
    </submittedName>
</protein>
<sequence length="138" mass="14008">MSPSRSMPGTAIAAAVLAAVGVLPLAIVAFLVVALGGLQADAGRDWTLVALLVVPPLLQVFALVWFLLRRGRVPLVLAALVTIGVAVLVVVITSSAGEPAGAGPFVLVVCPVLAAVVAMSPAVGRWLAASRAERRRTA</sequence>
<organism evidence="2 3">
    <name type="scientific">Geodermatophilus obscurus</name>
    <dbReference type="NCBI Taxonomy" id="1861"/>
    <lineage>
        <taxon>Bacteria</taxon>
        <taxon>Bacillati</taxon>
        <taxon>Actinomycetota</taxon>
        <taxon>Actinomycetes</taxon>
        <taxon>Geodermatophilales</taxon>
        <taxon>Geodermatophilaceae</taxon>
        <taxon>Geodermatophilus</taxon>
    </lineage>
</organism>
<evidence type="ECO:0000313" key="3">
    <source>
        <dbReference type="Proteomes" id="UP000183642"/>
    </source>
</evidence>
<evidence type="ECO:0000313" key="2">
    <source>
        <dbReference type="EMBL" id="SFO54457.1"/>
    </source>
</evidence>
<proteinExistence type="predicted"/>
<dbReference type="EMBL" id="FOWE01000011">
    <property type="protein sequence ID" value="SFO54457.1"/>
    <property type="molecule type" value="Genomic_DNA"/>
</dbReference>
<feature type="transmembrane region" description="Helical" evidence="1">
    <location>
        <begin position="46"/>
        <end position="68"/>
    </location>
</feature>